<dbReference type="Proteomes" id="UP000001194">
    <property type="component" value="Unassembled WGS sequence"/>
</dbReference>
<gene>
    <name evidence="2" type="ORF">LACBIDRAFT_329459</name>
</gene>
<name>B0DI35_LACBS</name>
<dbReference type="KEGG" id="lbc:LACBIDRAFT_329459"/>
<feature type="region of interest" description="Disordered" evidence="1">
    <location>
        <begin position="117"/>
        <end position="159"/>
    </location>
</feature>
<accession>B0DI35</accession>
<proteinExistence type="predicted"/>
<protein>
    <submittedName>
        <fullName evidence="2">Predicted protein</fullName>
    </submittedName>
</protein>
<reference evidence="2 3" key="1">
    <citation type="journal article" date="2008" name="Nature">
        <title>The genome of Laccaria bicolor provides insights into mycorrhizal symbiosis.</title>
        <authorList>
            <person name="Martin F."/>
            <person name="Aerts A."/>
            <person name="Ahren D."/>
            <person name="Brun A."/>
            <person name="Danchin E.G.J."/>
            <person name="Duchaussoy F."/>
            <person name="Gibon J."/>
            <person name="Kohler A."/>
            <person name="Lindquist E."/>
            <person name="Pereda V."/>
            <person name="Salamov A."/>
            <person name="Shapiro H.J."/>
            <person name="Wuyts J."/>
            <person name="Blaudez D."/>
            <person name="Buee M."/>
            <person name="Brokstein P."/>
            <person name="Canbaeck B."/>
            <person name="Cohen D."/>
            <person name="Courty P.E."/>
            <person name="Coutinho P.M."/>
            <person name="Delaruelle C."/>
            <person name="Detter J.C."/>
            <person name="Deveau A."/>
            <person name="DiFazio S."/>
            <person name="Duplessis S."/>
            <person name="Fraissinet-Tachet L."/>
            <person name="Lucic E."/>
            <person name="Frey-Klett P."/>
            <person name="Fourrey C."/>
            <person name="Feussner I."/>
            <person name="Gay G."/>
            <person name="Grimwood J."/>
            <person name="Hoegger P.J."/>
            <person name="Jain P."/>
            <person name="Kilaru S."/>
            <person name="Labbe J."/>
            <person name="Lin Y.C."/>
            <person name="Legue V."/>
            <person name="Le Tacon F."/>
            <person name="Marmeisse R."/>
            <person name="Melayah D."/>
            <person name="Montanini B."/>
            <person name="Muratet M."/>
            <person name="Nehls U."/>
            <person name="Niculita-Hirzel H."/>
            <person name="Oudot-Le Secq M.P."/>
            <person name="Peter M."/>
            <person name="Quesneville H."/>
            <person name="Rajashekar B."/>
            <person name="Reich M."/>
            <person name="Rouhier N."/>
            <person name="Schmutz J."/>
            <person name="Yin T."/>
            <person name="Chalot M."/>
            <person name="Henrissat B."/>
            <person name="Kuees U."/>
            <person name="Lucas S."/>
            <person name="Van de Peer Y."/>
            <person name="Podila G.K."/>
            <person name="Polle A."/>
            <person name="Pukkila P.J."/>
            <person name="Richardson P.M."/>
            <person name="Rouze P."/>
            <person name="Sanders I.R."/>
            <person name="Stajich J.E."/>
            <person name="Tunlid A."/>
            <person name="Tuskan G."/>
            <person name="Grigoriev I.V."/>
        </authorList>
    </citation>
    <scope>NUCLEOTIDE SEQUENCE [LARGE SCALE GENOMIC DNA]</scope>
    <source>
        <strain evidence="3">S238N-H82 / ATCC MYA-4686</strain>
    </source>
</reference>
<dbReference type="AlphaFoldDB" id="B0DI35"/>
<dbReference type="RefSeq" id="XP_001883611.1">
    <property type="nucleotide sequence ID" value="XM_001883576.1"/>
</dbReference>
<evidence type="ECO:0000313" key="2">
    <source>
        <dbReference type="EMBL" id="EDR05935.1"/>
    </source>
</evidence>
<dbReference type="EMBL" id="DS547111">
    <property type="protein sequence ID" value="EDR05935.1"/>
    <property type="molecule type" value="Genomic_DNA"/>
</dbReference>
<evidence type="ECO:0000256" key="1">
    <source>
        <dbReference type="SAM" id="MobiDB-lite"/>
    </source>
</evidence>
<dbReference type="HOGENOM" id="CLU_1555516_0_0_1"/>
<dbReference type="InParanoid" id="B0DI35"/>
<sequence length="172" mass="19062">MAATPLSMFRWTTKAMIKPSEVNWSGGKGLSGGLCLEVIKFMDVLGLYSVAFHSSFPLRESQVCLDLRNSLKLACGIIAMANITIGLKTIRVIVLQGGGVPHRRLAQSSYSDDLGYFAPNQPPRTANSQDRQRPQPRSGLRSLRIFENSRPTKDQFNQSQPVFAVRKVTKHS</sequence>
<dbReference type="GeneID" id="6079245"/>
<organism evidence="3">
    <name type="scientific">Laccaria bicolor (strain S238N-H82 / ATCC MYA-4686)</name>
    <name type="common">Bicoloured deceiver</name>
    <name type="synonym">Laccaria laccata var. bicolor</name>
    <dbReference type="NCBI Taxonomy" id="486041"/>
    <lineage>
        <taxon>Eukaryota</taxon>
        <taxon>Fungi</taxon>
        <taxon>Dikarya</taxon>
        <taxon>Basidiomycota</taxon>
        <taxon>Agaricomycotina</taxon>
        <taxon>Agaricomycetes</taxon>
        <taxon>Agaricomycetidae</taxon>
        <taxon>Agaricales</taxon>
        <taxon>Agaricineae</taxon>
        <taxon>Hydnangiaceae</taxon>
        <taxon>Laccaria</taxon>
    </lineage>
</organism>
<evidence type="ECO:0000313" key="3">
    <source>
        <dbReference type="Proteomes" id="UP000001194"/>
    </source>
</evidence>
<keyword evidence="3" id="KW-1185">Reference proteome</keyword>